<evidence type="ECO:0000313" key="3">
    <source>
        <dbReference type="EMBL" id="KAK5646924.1"/>
    </source>
</evidence>
<dbReference type="Proteomes" id="UP001329430">
    <property type="component" value="Chromosome 3"/>
</dbReference>
<protein>
    <recommendedName>
        <fullName evidence="2">UBC core domain-containing protein</fullName>
    </recommendedName>
</protein>
<dbReference type="PROSITE" id="PS50127">
    <property type="entry name" value="UBC_2"/>
    <property type="match status" value="1"/>
</dbReference>
<dbReference type="InterPro" id="IPR000608">
    <property type="entry name" value="UBC"/>
</dbReference>
<dbReference type="SUPFAM" id="SSF54495">
    <property type="entry name" value="UBC-like"/>
    <property type="match status" value="1"/>
</dbReference>
<evidence type="ECO:0000313" key="4">
    <source>
        <dbReference type="Proteomes" id="UP001329430"/>
    </source>
</evidence>
<comment type="caution">
    <text evidence="3">The sequence shown here is derived from an EMBL/GenBank/DDBJ whole genome shotgun (WGS) entry which is preliminary data.</text>
</comment>
<dbReference type="SMART" id="SM00212">
    <property type="entry name" value="UBCc"/>
    <property type="match status" value="1"/>
</dbReference>
<evidence type="ECO:0000256" key="1">
    <source>
        <dbReference type="SAM" id="MobiDB-lite"/>
    </source>
</evidence>
<dbReference type="InterPro" id="IPR050113">
    <property type="entry name" value="Ub_conjugating_enzyme"/>
</dbReference>
<keyword evidence="4" id="KW-1185">Reference proteome</keyword>
<dbReference type="FunFam" id="3.10.110.10:FF:000121">
    <property type="entry name" value="Protein crossbronx"/>
    <property type="match status" value="1"/>
</dbReference>
<name>A0AAN7VNC0_9COLE</name>
<organism evidence="3 4">
    <name type="scientific">Pyrocoelia pectoralis</name>
    <dbReference type="NCBI Taxonomy" id="417401"/>
    <lineage>
        <taxon>Eukaryota</taxon>
        <taxon>Metazoa</taxon>
        <taxon>Ecdysozoa</taxon>
        <taxon>Arthropoda</taxon>
        <taxon>Hexapoda</taxon>
        <taxon>Insecta</taxon>
        <taxon>Pterygota</taxon>
        <taxon>Neoptera</taxon>
        <taxon>Endopterygota</taxon>
        <taxon>Coleoptera</taxon>
        <taxon>Polyphaga</taxon>
        <taxon>Elateriformia</taxon>
        <taxon>Elateroidea</taxon>
        <taxon>Lampyridae</taxon>
        <taxon>Lampyrinae</taxon>
        <taxon>Pyrocoelia</taxon>
    </lineage>
</organism>
<sequence>MIPAATRAAKGDSSNTNQSFTRQGSLRRVIPSEHNKDNIFGRHNEDINLFYKTVHQEYIILAEYKMVVSENIKSIYVIPSKENSFVWFGVIFIRSGLYEDGIFRFNITLPDSFPDGDHPKVVFQSEIFHPVIDRDSNQLDLSSGFPTWTRGEQHIWQIVKYIHWIFYNIENSVAHAVNHEAADLYKENLDGFKERVKNCVKKSQEELYTPPPTNDKHYITFEKYTPELHDAVKLLMIDEINENRPLPLVIRGCHLGVLNL</sequence>
<proteinExistence type="predicted"/>
<dbReference type="EMBL" id="JAVRBK010000003">
    <property type="protein sequence ID" value="KAK5646924.1"/>
    <property type="molecule type" value="Genomic_DNA"/>
</dbReference>
<dbReference type="Gene3D" id="3.10.110.10">
    <property type="entry name" value="Ubiquitin Conjugating Enzyme"/>
    <property type="match status" value="1"/>
</dbReference>
<reference evidence="3 4" key="1">
    <citation type="journal article" date="2024" name="Insects">
        <title>An Improved Chromosome-Level Genome Assembly of the Firefly Pyrocoelia pectoralis.</title>
        <authorList>
            <person name="Fu X."/>
            <person name="Meyer-Rochow V.B."/>
            <person name="Ballantyne L."/>
            <person name="Zhu X."/>
        </authorList>
    </citation>
    <scope>NUCLEOTIDE SEQUENCE [LARGE SCALE GENOMIC DNA]</scope>
    <source>
        <strain evidence="3">XCY_ONT2</strain>
    </source>
</reference>
<feature type="compositionally biased region" description="Polar residues" evidence="1">
    <location>
        <begin position="12"/>
        <end position="24"/>
    </location>
</feature>
<dbReference type="CDD" id="cd23814">
    <property type="entry name" value="UEV_AKTIP"/>
    <property type="match status" value="1"/>
</dbReference>
<dbReference type="PANTHER" id="PTHR24067">
    <property type="entry name" value="UBIQUITIN-CONJUGATING ENZYME E2"/>
    <property type="match status" value="1"/>
</dbReference>
<feature type="region of interest" description="Disordered" evidence="1">
    <location>
        <begin position="1"/>
        <end position="27"/>
    </location>
</feature>
<accession>A0AAN7VNC0</accession>
<evidence type="ECO:0000259" key="2">
    <source>
        <dbReference type="PROSITE" id="PS50127"/>
    </source>
</evidence>
<dbReference type="AlphaFoldDB" id="A0AAN7VNC0"/>
<dbReference type="Pfam" id="PF00179">
    <property type="entry name" value="UQ_con"/>
    <property type="match status" value="1"/>
</dbReference>
<dbReference type="InterPro" id="IPR016135">
    <property type="entry name" value="UBQ-conjugating_enzyme/RWD"/>
</dbReference>
<gene>
    <name evidence="3" type="ORF">RI129_005388</name>
</gene>
<feature type="domain" description="UBC core" evidence="2">
    <location>
        <begin position="55"/>
        <end position="205"/>
    </location>
</feature>